<dbReference type="GO" id="GO:0019134">
    <property type="term" value="F:glucosamine-1-phosphate N-acetyltransferase activity"/>
    <property type="evidence" value="ECO:0007669"/>
    <property type="project" value="UniProtKB-EC"/>
</dbReference>
<comment type="catalytic activity">
    <reaction evidence="12">
        <text>alpha-D-glucosamine 1-phosphate + acetyl-CoA = N-acetyl-alpha-D-glucosamine 1-phosphate + CoA + H(+)</text>
        <dbReference type="Rhea" id="RHEA:13725"/>
        <dbReference type="ChEBI" id="CHEBI:15378"/>
        <dbReference type="ChEBI" id="CHEBI:57287"/>
        <dbReference type="ChEBI" id="CHEBI:57288"/>
        <dbReference type="ChEBI" id="CHEBI:57776"/>
        <dbReference type="ChEBI" id="CHEBI:58516"/>
        <dbReference type="EC" id="2.3.1.157"/>
    </reaction>
</comment>
<dbReference type="Gene3D" id="2.160.10.10">
    <property type="entry name" value="Hexapeptide repeat proteins"/>
    <property type="match status" value="1"/>
</dbReference>
<keyword evidence="10" id="KW-0511">Multifunctional enzyme</keyword>
<gene>
    <name evidence="17" type="ORF">SAMN05192561_102166</name>
</gene>
<dbReference type="InterPro" id="IPR005835">
    <property type="entry name" value="NTP_transferase_dom"/>
</dbReference>
<feature type="region of interest" description="Disordered" evidence="14">
    <location>
        <begin position="160"/>
        <end position="186"/>
    </location>
</feature>
<dbReference type="EMBL" id="FNWU01000002">
    <property type="protein sequence ID" value="SEH46511.1"/>
    <property type="molecule type" value="Genomic_DNA"/>
</dbReference>
<dbReference type="Pfam" id="PF25087">
    <property type="entry name" value="GMPPB_C"/>
    <property type="match status" value="1"/>
</dbReference>
<protein>
    <recommendedName>
        <fullName evidence="7">Bifunctional protein GlmU</fullName>
        <ecNumber evidence="5">2.3.1.157</ecNumber>
        <ecNumber evidence="6">2.7.7.23</ecNumber>
    </recommendedName>
</protein>
<evidence type="ECO:0000313" key="18">
    <source>
        <dbReference type="Proteomes" id="UP000199215"/>
    </source>
</evidence>
<organism evidence="17 18">
    <name type="scientific">Halopenitus malekzadehii</name>
    <dbReference type="NCBI Taxonomy" id="1267564"/>
    <lineage>
        <taxon>Archaea</taxon>
        <taxon>Methanobacteriati</taxon>
        <taxon>Methanobacteriota</taxon>
        <taxon>Stenosarchaea group</taxon>
        <taxon>Halobacteria</taxon>
        <taxon>Halobacteriales</taxon>
        <taxon>Haloferacaceae</taxon>
        <taxon>Halopenitus</taxon>
    </lineage>
</organism>
<feature type="domain" description="Nucleotidyl transferase" evidence="15">
    <location>
        <begin position="25"/>
        <end position="272"/>
    </location>
</feature>
<evidence type="ECO:0000256" key="2">
    <source>
        <dbReference type="ARBA" id="ARBA00005208"/>
    </source>
</evidence>
<dbReference type="PANTHER" id="PTHR43584:SF8">
    <property type="entry name" value="N-ACETYLMURAMATE ALPHA-1-PHOSPHATE URIDYLYLTRANSFERASE"/>
    <property type="match status" value="1"/>
</dbReference>
<evidence type="ECO:0000256" key="4">
    <source>
        <dbReference type="ARBA" id="ARBA00007947"/>
    </source>
</evidence>
<evidence type="ECO:0000256" key="14">
    <source>
        <dbReference type="SAM" id="MobiDB-lite"/>
    </source>
</evidence>
<evidence type="ECO:0000256" key="5">
    <source>
        <dbReference type="ARBA" id="ARBA00012225"/>
    </source>
</evidence>
<dbReference type="Gene3D" id="3.90.550.10">
    <property type="entry name" value="Spore Coat Polysaccharide Biosynthesis Protein SpsA, Chain A"/>
    <property type="match status" value="1"/>
</dbReference>
<dbReference type="STRING" id="1267564.SAMN05192561_102166"/>
<comment type="similarity">
    <text evidence="3">In the C-terminal section; belongs to the transferase hexapeptide repeat family.</text>
</comment>
<comment type="pathway">
    <text evidence="2">Nucleotide-sugar biosynthesis; UDP-N-acetyl-alpha-D-glucosamine biosynthesis; UDP-N-acetyl-alpha-D-glucosamine from N-acetyl-alpha-D-glucosamine 1-phosphate: step 1/1.</text>
</comment>
<evidence type="ECO:0000256" key="10">
    <source>
        <dbReference type="ARBA" id="ARBA00023268"/>
    </source>
</evidence>
<dbReference type="GO" id="GO:0006048">
    <property type="term" value="P:UDP-N-acetylglucosamine biosynthetic process"/>
    <property type="evidence" value="ECO:0007669"/>
    <property type="project" value="UniProtKB-UniPathway"/>
</dbReference>
<evidence type="ECO:0000256" key="12">
    <source>
        <dbReference type="ARBA" id="ARBA00048247"/>
    </source>
</evidence>
<reference evidence="17 18" key="1">
    <citation type="submission" date="2016-10" db="EMBL/GenBank/DDBJ databases">
        <authorList>
            <person name="de Groot N.N."/>
        </authorList>
    </citation>
    <scope>NUCLEOTIDE SEQUENCE [LARGE SCALE GENOMIC DNA]</scope>
    <source>
        <strain evidence="17 18">IBRC-M10418</strain>
    </source>
</reference>
<dbReference type="NCBIfam" id="TIGR03992">
    <property type="entry name" value="Arch_glmU"/>
    <property type="match status" value="1"/>
</dbReference>
<comment type="catalytic activity">
    <reaction evidence="13">
        <text>N-acetyl-alpha-D-glucosamine 1-phosphate + UTP + H(+) = UDP-N-acetyl-alpha-D-glucosamine + diphosphate</text>
        <dbReference type="Rhea" id="RHEA:13509"/>
        <dbReference type="ChEBI" id="CHEBI:15378"/>
        <dbReference type="ChEBI" id="CHEBI:33019"/>
        <dbReference type="ChEBI" id="CHEBI:46398"/>
        <dbReference type="ChEBI" id="CHEBI:57705"/>
        <dbReference type="ChEBI" id="CHEBI:57776"/>
        <dbReference type="EC" id="2.7.7.23"/>
    </reaction>
</comment>
<keyword evidence="9" id="KW-0548">Nucleotidyltransferase</keyword>
<evidence type="ECO:0000256" key="3">
    <source>
        <dbReference type="ARBA" id="ARBA00007707"/>
    </source>
</evidence>
<feature type="domain" description="Mannose-1-phosphate guanyltransferase C-terminal" evidence="16">
    <location>
        <begin position="316"/>
        <end position="434"/>
    </location>
</feature>
<dbReference type="CDD" id="cd04181">
    <property type="entry name" value="NTP_transferase"/>
    <property type="match status" value="1"/>
</dbReference>
<keyword evidence="11" id="KW-0012">Acyltransferase</keyword>
<evidence type="ECO:0000256" key="11">
    <source>
        <dbReference type="ARBA" id="ARBA00023315"/>
    </source>
</evidence>
<comment type="pathway">
    <text evidence="1">Nucleotide-sugar biosynthesis; UDP-N-acetyl-alpha-D-glucosamine biosynthesis; N-acetyl-alpha-D-glucosamine 1-phosphate from alpha-D-glucosamine 6-phosphate (route II): step 2/2.</text>
</comment>
<evidence type="ECO:0000256" key="1">
    <source>
        <dbReference type="ARBA" id="ARBA00005166"/>
    </source>
</evidence>
<dbReference type="SUPFAM" id="SSF51161">
    <property type="entry name" value="Trimeric LpxA-like enzymes"/>
    <property type="match status" value="1"/>
</dbReference>
<dbReference type="InterPro" id="IPR050065">
    <property type="entry name" value="GlmU-like"/>
</dbReference>
<evidence type="ECO:0000256" key="8">
    <source>
        <dbReference type="ARBA" id="ARBA00022679"/>
    </source>
</evidence>
<sequence>MLGPDPIAPSQRLNLAPFSQSSMYGVVLAAGRGTRMRPLTDRRPKPLLPVGDRSLLAGVLDACLPVVDEFVIVTGYRGAAIEDAIGDSYAGAPVNYVEQADPAGTAHAVLQAKEIVDDDFLVVNGDVVIEESLPRSLAEADGTAIAVTEVEDPRSYGVVSLADDGGATDDAAPDDAATHESTGAEHPTLETIVEKPADPPTNLANVGCYAFEADAFDALEATGESERGEFELTETLEILLDRGTEISVVEYDGRWLDVGRPWELLEATEAVLEDLSDRIDATDGVDPRAGDVADDATLDGAVLVEKGARVRSGVTIEGPAIVRSDAEVGPNAYVRGSTVIGPDVRIGHAVEVKNSVVMDDAAIGHLSYVGDSVIDREVNFGAGTVVANLRHDDATVRMTVKGERVDTGRRKLGVVLGEGVKTGIDTNLNAGVVLGVEETTDPGETVTRDRR</sequence>
<dbReference type="SUPFAM" id="SSF53448">
    <property type="entry name" value="Nucleotide-diphospho-sugar transferases"/>
    <property type="match status" value="1"/>
</dbReference>
<dbReference type="InterPro" id="IPR011004">
    <property type="entry name" value="Trimer_LpxA-like_sf"/>
</dbReference>
<dbReference type="AlphaFoldDB" id="A0A1H6IJE7"/>
<dbReference type="InterPro" id="IPR056729">
    <property type="entry name" value="GMPPB_C"/>
</dbReference>
<name>A0A1H6IJE7_9EURY</name>
<dbReference type="EC" id="2.7.7.23" evidence="6"/>
<evidence type="ECO:0000256" key="13">
    <source>
        <dbReference type="ARBA" id="ARBA00048493"/>
    </source>
</evidence>
<dbReference type="PANTHER" id="PTHR43584">
    <property type="entry name" value="NUCLEOTIDYL TRANSFERASE"/>
    <property type="match status" value="1"/>
</dbReference>
<dbReference type="InterPro" id="IPR023915">
    <property type="entry name" value="Bifunctiontional_GlmU_arc-type"/>
</dbReference>
<dbReference type="GO" id="GO:0003977">
    <property type="term" value="F:UDP-N-acetylglucosamine diphosphorylase activity"/>
    <property type="evidence" value="ECO:0007669"/>
    <property type="project" value="UniProtKB-EC"/>
</dbReference>
<dbReference type="InterPro" id="IPR029044">
    <property type="entry name" value="Nucleotide-diphossugar_trans"/>
</dbReference>
<evidence type="ECO:0000259" key="15">
    <source>
        <dbReference type="Pfam" id="PF00483"/>
    </source>
</evidence>
<evidence type="ECO:0000256" key="9">
    <source>
        <dbReference type="ARBA" id="ARBA00022695"/>
    </source>
</evidence>
<keyword evidence="18" id="KW-1185">Reference proteome</keyword>
<dbReference type="CDD" id="cd05636">
    <property type="entry name" value="LbH_G1P_TT_C_like"/>
    <property type="match status" value="1"/>
</dbReference>
<keyword evidence="8 17" id="KW-0808">Transferase</keyword>
<evidence type="ECO:0000313" key="17">
    <source>
        <dbReference type="EMBL" id="SEH46511.1"/>
    </source>
</evidence>
<evidence type="ECO:0000259" key="16">
    <source>
        <dbReference type="Pfam" id="PF25087"/>
    </source>
</evidence>
<proteinExistence type="inferred from homology"/>
<dbReference type="Proteomes" id="UP000199215">
    <property type="component" value="Unassembled WGS sequence"/>
</dbReference>
<dbReference type="Pfam" id="PF00483">
    <property type="entry name" value="NTP_transferase"/>
    <property type="match status" value="1"/>
</dbReference>
<comment type="similarity">
    <text evidence="4">In the N-terminal section; belongs to the N-acetylglucosamine-1-phosphate uridyltransferase family.</text>
</comment>
<dbReference type="EC" id="2.3.1.157" evidence="5"/>
<evidence type="ECO:0000256" key="6">
    <source>
        <dbReference type="ARBA" id="ARBA00012457"/>
    </source>
</evidence>
<evidence type="ECO:0000256" key="7">
    <source>
        <dbReference type="ARBA" id="ARBA00013414"/>
    </source>
</evidence>
<accession>A0A1H6IJE7</accession>
<dbReference type="UniPathway" id="UPA00113">
    <property type="reaction ID" value="UER00532"/>
</dbReference>